<keyword evidence="11 13" id="KW-0030">Aminoacyl-tRNA synthetase</keyword>
<evidence type="ECO:0000256" key="4">
    <source>
        <dbReference type="ARBA" id="ARBA00022490"/>
    </source>
</evidence>
<protein>
    <recommendedName>
        <fullName evidence="13">Phenylalanine--tRNA ligase alpha subunit</fullName>
        <ecNumber evidence="13">6.1.1.20</ecNumber>
    </recommendedName>
    <alternativeName>
        <fullName evidence="13">Phenylalanyl-tRNA synthetase alpha subunit</fullName>
        <shortName evidence="13">PheRS</shortName>
    </alternativeName>
</protein>
<dbReference type="OrthoDB" id="9800719at2"/>
<dbReference type="PROSITE" id="PS50862">
    <property type="entry name" value="AA_TRNA_LIGASE_II"/>
    <property type="match status" value="1"/>
</dbReference>
<dbReference type="Pfam" id="PF02912">
    <property type="entry name" value="Phe_tRNA-synt_N"/>
    <property type="match status" value="1"/>
</dbReference>
<evidence type="ECO:0000256" key="3">
    <source>
        <dbReference type="ARBA" id="ARBA00011209"/>
    </source>
</evidence>
<dbReference type="GO" id="GO:0005524">
    <property type="term" value="F:ATP binding"/>
    <property type="evidence" value="ECO:0007669"/>
    <property type="project" value="UniProtKB-UniRule"/>
</dbReference>
<organism evidence="16 17">
    <name type="scientific">Rothia nasimurium</name>
    <dbReference type="NCBI Taxonomy" id="85336"/>
    <lineage>
        <taxon>Bacteria</taxon>
        <taxon>Bacillati</taxon>
        <taxon>Actinomycetota</taxon>
        <taxon>Actinomycetes</taxon>
        <taxon>Micrococcales</taxon>
        <taxon>Micrococcaceae</taxon>
        <taxon>Rothia</taxon>
    </lineage>
</organism>
<evidence type="ECO:0000256" key="1">
    <source>
        <dbReference type="ARBA" id="ARBA00004496"/>
    </source>
</evidence>
<sequence>MTDSLPEVPENPTPFQVLANIRAILEKDPENGLAAVREAFTAEFERAQKEIAEKTADFEELKRVRLDFTGDKAGFTLANKQMRDLRKEHKAEVGKLMGQARGRLTKALEARNAELEEERDARILIEEAVDVTAHTPRRRIGGRHPISVLQEQMCDIFVGMGWEIADGPELESEWYNFDSLNFKPDHPARELQDTFFVEPTSAHLMLRTHTSPVQMRSLLSRDLPLYVVCPGQVYRTDELDATHTPVFHQIEGLAVDKGLTMADLKGTLEHMARAMFGEEAKIRLRPNYFPFTEPSAELDVWHPDAKGGPRWIEWGGCGMVNPNVLRAAGVDPEVYSGFAFGMGIERTLMFRNGVQDMRDMIEGDVRFSQQFKMEI</sequence>
<comment type="subcellular location">
    <subcellularLocation>
        <location evidence="1 13">Cytoplasm</location>
    </subcellularLocation>
</comment>
<dbReference type="FunFam" id="3.30.930.10:FF:000003">
    <property type="entry name" value="Phenylalanine--tRNA ligase alpha subunit"/>
    <property type="match status" value="1"/>
</dbReference>
<keyword evidence="10 13" id="KW-0648">Protein biosynthesis</keyword>
<dbReference type="Gene3D" id="3.30.930.10">
    <property type="entry name" value="Bira Bifunctional Protein, Domain 2"/>
    <property type="match status" value="1"/>
</dbReference>
<dbReference type="PANTHER" id="PTHR11538">
    <property type="entry name" value="PHENYLALANYL-TRNA SYNTHETASE"/>
    <property type="match status" value="1"/>
</dbReference>
<dbReference type="PANTHER" id="PTHR11538:SF41">
    <property type="entry name" value="PHENYLALANINE--TRNA LIGASE, MITOCHONDRIAL"/>
    <property type="match status" value="1"/>
</dbReference>
<dbReference type="InterPro" id="IPR010978">
    <property type="entry name" value="tRNA-bd_arm"/>
</dbReference>
<dbReference type="RefSeq" id="WP_135011420.1">
    <property type="nucleotide sequence ID" value="NZ_JADGLK010000006.1"/>
</dbReference>
<keyword evidence="8 13" id="KW-0067">ATP-binding</keyword>
<feature type="coiled-coil region" evidence="14">
    <location>
        <begin position="37"/>
        <end position="64"/>
    </location>
</feature>
<dbReference type="Proteomes" id="UP000297951">
    <property type="component" value="Unassembled WGS sequence"/>
</dbReference>
<evidence type="ECO:0000313" key="17">
    <source>
        <dbReference type="Proteomes" id="UP000297951"/>
    </source>
</evidence>
<dbReference type="CDD" id="cd00496">
    <property type="entry name" value="PheRS_alpha_core"/>
    <property type="match status" value="1"/>
</dbReference>
<dbReference type="InterPro" id="IPR022911">
    <property type="entry name" value="Phe_tRNA_ligase_alpha1_bac"/>
</dbReference>
<name>A0A4Y9F5J8_9MICC</name>
<dbReference type="InterPro" id="IPR004188">
    <property type="entry name" value="Phe-tRNA_ligase_II_N"/>
</dbReference>
<dbReference type="GO" id="GO:0005737">
    <property type="term" value="C:cytoplasm"/>
    <property type="evidence" value="ECO:0007669"/>
    <property type="project" value="UniProtKB-SubCell"/>
</dbReference>
<evidence type="ECO:0000256" key="8">
    <source>
        <dbReference type="ARBA" id="ARBA00022840"/>
    </source>
</evidence>
<proteinExistence type="inferred from homology"/>
<evidence type="ECO:0000256" key="9">
    <source>
        <dbReference type="ARBA" id="ARBA00022842"/>
    </source>
</evidence>
<dbReference type="NCBIfam" id="TIGR00468">
    <property type="entry name" value="pheS"/>
    <property type="match status" value="1"/>
</dbReference>
<dbReference type="GO" id="GO:0000287">
    <property type="term" value="F:magnesium ion binding"/>
    <property type="evidence" value="ECO:0007669"/>
    <property type="project" value="UniProtKB-UniRule"/>
</dbReference>
<keyword evidence="7 13" id="KW-0547">Nucleotide-binding</keyword>
<dbReference type="SUPFAM" id="SSF55681">
    <property type="entry name" value="Class II aaRS and biotin synthetases"/>
    <property type="match status" value="1"/>
</dbReference>
<evidence type="ECO:0000256" key="14">
    <source>
        <dbReference type="SAM" id="Coils"/>
    </source>
</evidence>
<feature type="binding site" evidence="13">
    <location>
        <position position="293"/>
    </location>
    <ligand>
        <name>Mg(2+)</name>
        <dbReference type="ChEBI" id="CHEBI:18420"/>
        <note>shared with beta subunit</note>
    </ligand>
</feature>
<accession>A0A4Y9F5J8</accession>
<dbReference type="EC" id="6.1.1.20" evidence="13"/>
<evidence type="ECO:0000256" key="11">
    <source>
        <dbReference type="ARBA" id="ARBA00023146"/>
    </source>
</evidence>
<keyword evidence="14" id="KW-0175">Coiled coil</keyword>
<evidence type="ECO:0000256" key="7">
    <source>
        <dbReference type="ARBA" id="ARBA00022741"/>
    </source>
</evidence>
<dbReference type="InterPro" id="IPR006195">
    <property type="entry name" value="aa-tRNA-synth_II"/>
</dbReference>
<keyword evidence="9 13" id="KW-0460">Magnesium</keyword>
<comment type="subunit">
    <text evidence="3 13">Tetramer of two alpha and two beta subunits.</text>
</comment>
<dbReference type="HAMAP" id="MF_00281">
    <property type="entry name" value="Phe_tRNA_synth_alpha1"/>
    <property type="match status" value="1"/>
</dbReference>
<gene>
    <name evidence="13 16" type="primary">pheS</name>
    <name evidence="16" type="ORF">E4U03_02530</name>
</gene>
<evidence type="ECO:0000256" key="10">
    <source>
        <dbReference type="ARBA" id="ARBA00022917"/>
    </source>
</evidence>
<comment type="catalytic activity">
    <reaction evidence="12 13">
        <text>tRNA(Phe) + L-phenylalanine + ATP = L-phenylalanyl-tRNA(Phe) + AMP + diphosphate + H(+)</text>
        <dbReference type="Rhea" id="RHEA:19413"/>
        <dbReference type="Rhea" id="RHEA-COMP:9668"/>
        <dbReference type="Rhea" id="RHEA-COMP:9699"/>
        <dbReference type="ChEBI" id="CHEBI:15378"/>
        <dbReference type="ChEBI" id="CHEBI:30616"/>
        <dbReference type="ChEBI" id="CHEBI:33019"/>
        <dbReference type="ChEBI" id="CHEBI:58095"/>
        <dbReference type="ChEBI" id="CHEBI:78442"/>
        <dbReference type="ChEBI" id="CHEBI:78531"/>
        <dbReference type="ChEBI" id="CHEBI:456215"/>
        <dbReference type="EC" id="6.1.1.20"/>
    </reaction>
</comment>
<comment type="cofactor">
    <cofactor evidence="13">
        <name>Mg(2+)</name>
        <dbReference type="ChEBI" id="CHEBI:18420"/>
    </cofactor>
    <text evidence="13">Binds 2 magnesium ions per tetramer.</text>
</comment>
<comment type="caution">
    <text evidence="16">The sequence shown here is derived from an EMBL/GenBank/DDBJ whole genome shotgun (WGS) entry which is preliminary data.</text>
</comment>
<comment type="similarity">
    <text evidence="2 13">Belongs to the class-II aminoacyl-tRNA synthetase family. Phe-tRNA synthetase alpha subunit type 1 subfamily.</text>
</comment>
<dbReference type="InterPro" id="IPR002319">
    <property type="entry name" value="Phenylalanyl-tRNA_Synthase"/>
</dbReference>
<evidence type="ECO:0000256" key="12">
    <source>
        <dbReference type="ARBA" id="ARBA00049255"/>
    </source>
</evidence>
<keyword evidence="4 13" id="KW-0963">Cytoplasm</keyword>
<evidence type="ECO:0000256" key="5">
    <source>
        <dbReference type="ARBA" id="ARBA00022598"/>
    </source>
</evidence>
<evidence type="ECO:0000256" key="6">
    <source>
        <dbReference type="ARBA" id="ARBA00022723"/>
    </source>
</evidence>
<evidence type="ECO:0000313" key="16">
    <source>
        <dbReference type="EMBL" id="TFU23601.1"/>
    </source>
</evidence>
<evidence type="ECO:0000259" key="15">
    <source>
        <dbReference type="PROSITE" id="PS50862"/>
    </source>
</evidence>
<dbReference type="Pfam" id="PF01409">
    <property type="entry name" value="tRNA-synt_2d"/>
    <property type="match status" value="1"/>
</dbReference>
<dbReference type="GO" id="GO:0000049">
    <property type="term" value="F:tRNA binding"/>
    <property type="evidence" value="ECO:0007669"/>
    <property type="project" value="InterPro"/>
</dbReference>
<dbReference type="InterPro" id="IPR004529">
    <property type="entry name" value="Phe-tRNA-synth_IIc_asu"/>
</dbReference>
<evidence type="ECO:0000256" key="2">
    <source>
        <dbReference type="ARBA" id="ARBA00010207"/>
    </source>
</evidence>
<dbReference type="GO" id="GO:0006432">
    <property type="term" value="P:phenylalanyl-tRNA aminoacylation"/>
    <property type="evidence" value="ECO:0007669"/>
    <property type="project" value="UniProtKB-UniRule"/>
</dbReference>
<keyword evidence="6 13" id="KW-0479">Metal-binding</keyword>
<reference evidence="16 17" key="1">
    <citation type="submission" date="2019-03" db="EMBL/GenBank/DDBJ databases">
        <title>Diversity of the mouse oral microbiome.</title>
        <authorList>
            <person name="Joseph S."/>
            <person name="Aduse-Opoku J."/>
            <person name="Curtis M."/>
            <person name="Wade W."/>
            <person name="Hashim A."/>
        </authorList>
    </citation>
    <scope>NUCLEOTIDE SEQUENCE [LARGE SCALE GENOMIC DNA]</scope>
    <source>
        <strain evidence="17">irhom_31</strain>
    </source>
</reference>
<dbReference type="SUPFAM" id="SSF46589">
    <property type="entry name" value="tRNA-binding arm"/>
    <property type="match status" value="1"/>
</dbReference>
<dbReference type="InterPro" id="IPR045864">
    <property type="entry name" value="aa-tRNA-synth_II/BPL/LPL"/>
</dbReference>
<dbReference type="AlphaFoldDB" id="A0A4Y9F5J8"/>
<dbReference type="EMBL" id="SPQC01000006">
    <property type="protein sequence ID" value="TFU23601.1"/>
    <property type="molecule type" value="Genomic_DNA"/>
</dbReference>
<dbReference type="GO" id="GO:0004826">
    <property type="term" value="F:phenylalanine-tRNA ligase activity"/>
    <property type="evidence" value="ECO:0007669"/>
    <property type="project" value="UniProtKB-UniRule"/>
</dbReference>
<evidence type="ECO:0000256" key="13">
    <source>
        <dbReference type="HAMAP-Rule" id="MF_00281"/>
    </source>
</evidence>
<keyword evidence="5 13" id="KW-0436">Ligase</keyword>
<feature type="domain" description="Aminoacyl-transfer RNA synthetases class-II family profile" evidence="15">
    <location>
        <begin position="155"/>
        <end position="349"/>
    </location>
</feature>
<dbReference type="STRING" id="85336.A7979_07715"/>